<keyword evidence="3" id="KW-1185">Reference proteome</keyword>
<feature type="transmembrane region" description="Helical" evidence="1">
    <location>
        <begin position="92"/>
        <end position="116"/>
    </location>
</feature>
<organism evidence="2 3">
    <name type="scientific">Pseudoalteromonas issachenkonii</name>
    <dbReference type="NCBI Taxonomy" id="152297"/>
    <lineage>
        <taxon>Bacteria</taxon>
        <taxon>Pseudomonadati</taxon>
        <taxon>Pseudomonadota</taxon>
        <taxon>Gammaproteobacteria</taxon>
        <taxon>Alteromonadales</taxon>
        <taxon>Pseudoalteromonadaceae</taxon>
        <taxon>Pseudoalteromonas</taxon>
    </lineage>
</organism>
<name>A0ABU9GW55_9GAMM</name>
<proteinExistence type="predicted"/>
<dbReference type="Proteomes" id="UP001371391">
    <property type="component" value="Unassembled WGS sequence"/>
</dbReference>
<keyword evidence="1" id="KW-0472">Membrane</keyword>
<accession>A0ABU9GW55</accession>
<sequence>MVLIWFSSYYRAITLSTRQFNLPPQWFDYHMNKRPPYKKNIPPYLTKILKYVFLGLLIYSIFIAGIAIHYKFWLSGVDLGIIQSTGEASDFIVSFIASALESVLFFICSGVIAFLLSISRPEYEDFETKLYYLFPRVNQSDKGKEYCKSSINKLACISPKTTIQVSLDEYSEEYKAFRMSTDQEYHLLNLHNNIAFQDSLKVKQRLDKSEICDFGNNHWGQIKRIRTIANHQTPDECKNLIDKPISLDKKSFEFPFNVEIRPNDNLILDINTWTWNNFLAPQTARVGRFTENFVLSLKNNTGKNLELLFQGEIKKFENGEFIELHNGIATPQDQVEYQIFLEGGYTKNLCMNN</sequence>
<evidence type="ECO:0000313" key="3">
    <source>
        <dbReference type="Proteomes" id="UP001371391"/>
    </source>
</evidence>
<reference evidence="2 3" key="1">
    <citation type="submission" date="2024-02" db="EMBL/GenBank/DDBJ databases">
        <title>Bacteria isolated from the canopy kelp, Nereocystis luetkeana.</title>
        <authorList>
            <person name="Pfister C.A."/>
            <person name="Younker I.T."/>
            <person name="Light S.H."/>
        </authorList>
    </citation>
    <scope>NUCLEOTIDE SEQUENCE [LARGE SCALE GENOMIC DNA]</scope>
    <source>
        <strain evidence="2 3">TI.1.03</strain>
    </source>
</reference>
<dbReference type="RefSeq" id="WP_341601380.1">
    <property type="nucleotide sequence ID" value="NZ_JBAKAW010000002.1"/>
</dbReference>
<evidence type="ECO:0000256" key="1">
    <source>
        <dbReference type="SAM" id="Phobius"/>
    </source>
</evidence>
<dbReference type="EMBL" id="JBAKAW010000002">
    <property type="protein sequence ID" value="MEL0653835.1"/>
    <property type="molecule type" value="Genomic_DNA"/>
</dbReference>
<keyword evidence="1" id="KW-0812">Transmembrane</keyword>
<feature type="transmembrane region" description="Helical" evidence="1">
    <location>
        <begin position="48"/>
        <end position="72"/>
    </location>
</feature>
<gene>
    <name evidence="2" type="ORF">V6257_02210</name>
</gene>
<evidence type="ECO:0000313" key="2">
    <source>
        <dbReference type="EMBL" id="MEL0653835.1"/>
    </source>
</evidence>
<protein>
    <recommendedName>
        <fullName evidence="4">SMODS-associating 2TM beta-strand rich effector domain-containing protein</fullName>
    </recommendedName>
</protein>
<comment type="caution">
    <text evidence="2">The sequence shown here is derived from an EMBL/GenBank/DDBJ whole genome shotgun (WGS) entry which is preliminary data.</text>
</comment>
<evidence type="ECO:0008006" key="4">
    <source>
        <dbReference type="Google" id="ProtNLM"/>
    </source>
</evidence>
<keyword evidence="1" id="KW-1133">Transmembrane helix</keyword>